<reference evidence="1" key="1">
    <citation type="submission" date="2020-07" db="EMBL/GenBank/DDBJ databases">
        <title>Clarias magur genome sequencing, assembly and annotation.</title>
        <authorList>
            <person name="Kushwaha B."/>
            <person name="Kumar R."/>
            <person name="Das P."/>
            <person name="Joshi C.G."/>
            <person name="Kumar D."/>
            <person name="Nagpure N.S."/>
            <person name="Pandey M."/>
            <person name="Agarwal S."/>
            <person name="Srivastava S."/>
            <person name="Singh M."/>
            <person name="Sahoo L."/>
            <person name="Jayasankar P."/>
            <person name="Meher P.K."/>
            <person name="Koringa P.G."/>
            <person name="Iquebal M.A."/>
            <person name="Das S.P."/>
            <person name="Bit A."/>
            <person name="Patnaik S."/>
            <person name="Patel N."/>
            <person name="Shah T.M."/>
            <person name="Hinsu A."/>
            <person name="Jena J.K."/>
        </authorList>
    </citation>
    <scope>NUCLEOTIDE SEQUENCE</scope>
    <source>
        <strain evidence="1">CIFAMagur01</strain>
        <tissue evidence="1">Testis</tissue>
    </source>
</reference>
<protein>
    <submittedName>
        <fullName evidence="1">Uncharacterized protein</fullName>
    </submittedName>
</protein>
<proteinExistence type="predicted"/>
<gene>
    <name evidence="1" type="ORF">DAT39_017117</name>
</gene>
<accession>A0A8J4TD86</accession>
<dbReference type="Proteomes" id="UP000727407">
    <property type="component" value="Unassembled WGS sequence"/>
</dbReference>
<evidence type="ECO:0000313" key="1">
    <source>
        <dbReference type="EMBL" id="KAF5893200.1"/>
    </source>
</evidence>
<name>A0A8J4TD86_CLAMG</name>
<comment type="caution">
    <text evidence="1">The sequence shown here is derived from an EMBL/GenBank/DDBJ whole genome shotgun (WGS) entry which is preliminary data.</text>
</comment>
<keyword evidence="2" id="KW-1185">Reference proteome</keyword>
<organism evidence="1 2">
    <name type="scientific">Clarias magur</name>
    <name type="common">Asian catfish</name>
    <name type="synonym">Macropteronotus magur</name>
    <dbReference type="NCBI Taxonomy" id="1594786"/>
    <lineage>
        <taxon>Eukaryota</taxon>
        <taxon>Metazoa</taxon>
        <taxon>Chordata</taxon>
        <taxon>Craniata</taxon>
        <taxon>Vertebrata</taxon>
        <taxon>Euteleostomi</taxon>
        <taxon>Actinopterygii</taxon>
        <taxon>Neopterygii</taxon>
        <taxon>Teleostei</taxon>
        <taxon>Ostariophysi</taxon>
        <taxon>Siluriformes</taxon>
        <taxon>Clariidae</taxon>
        <taxon>Clarias</taxon>
    </lineage>
</organism>
<dbReference type="AlphaFoldDB" id="A0A8J4TD86"/>
<sequence>MHFQMALEAAQLTDALPTVQAAVKLFSNLSAFMVYFQQSKLESTLPTENPLTCLRLGQVLNSGLLCFSGIKGDLRMSQSDSTEQQPAAPEQELMCGCGNGSPEGPALIPDYSMHFALITPIWSTVCPCVLCSSLYFRRLDLELREQSRMHEITAKIRCCFI</sequence>
<dbReference type="EMBL" id="QNUK01000447">
    <property type="protein sequence ID" value="KAF5893200.1"/>
    <property type="molecule type" value="Genomic_DNA"/>
</dbReference>
<evidence type="ECO:0000313" key="2">
    <source>
        <dbReference type="Proteomes" id="UP000727407"/>
    </source>
</evidence>